<reference evidence="2 3" key="1">
    <citation type="submission" date="2020-04" db="EMBL/GenBank/DDBJ databases">
        <title>MicrobeNet Type strains.</title>
        <authorList>
            <person name="Nicholson A.C."/>
        </authorList>
    </citation>
    <scope>NUCLEOTIDE SEQUENCE [LARGE SCALE GENOMIC DNA]</scope>
    <source>
        <strain evidence="2 3">ATCC BAA-277</strain>
    </source>
</reference>
<evidence type="ECO:0000313" key="2">
    <source>
        <dbReference type="EMBL" id="NKZ08988.1"/>
    </source>
</evidence>
<accession>A0A846ZE05</accession>
<organism evidence="2 3">
    <name type="scientific">Actinomadura latina</name>
    <dbReference type="NCBI Taxonomy" id="163603"/>
    <lineage>
        <taxon>Bacteria</taxon>
        <taxon>Bacillati</taxon>
        <taxon>Actinomycetota</taxon>
        <taxon>Actinomycetes</taxon>
        <taxon>Streptosporangiales</taxon>
        <taxon>Thermomonosporaceae</taxon>
        <taxon>Actinomadura</taxon>
    </lineage>
</organism>
<dbReference type="RefSeq" id="WP_168444870.1">
    <property type="nucleotide sequence ID" value="NZ_JAAXPI010000111.1"/>
</dbReference>
<feature type="region of interest" description="Disordered" evidence="1">
    <location>
        <begin position="227"/>
        <end position="254"/>
    </location>
</feature>
<gene>
    <name evidence="2" type="ORF">HGB48_35385</name>
</gene>
<dbReference type="EMBL" id="JAAXPI010000111">
    <property type="protein sequence ID" value="NKZ08988.1"/>
    <property type="molecule type" value="Genomic_DNA"/>
</dbReference>
<feature type="region of interest" description="Disordered" evidence="1">
    <location>
        <begin position="148"/>
        <end position="186"/>
    </location>
</feature>
<evidence type="ECO:0000256" key="1">
    <source>
        <dbReference type="SAM" id="MobiDB-lite"/>
    </source>
</evidence>
<sequence length="441" mass="44940">MARDLGRQVLRKRAQFNARVDVQLLAGDIVRQQRVIVPGKFLLVASSPPVLTVTRRAIGTSAVLGTLRPAPFEGPVPVARTPFTLAFEPAPARTFVAVLEPALALALTSARTTRTPIAPRPCPLALARRTGSAETTGSALLRLAPTTTRPIEPPLTRPALTTPRPIEPPLTLSAPGALEPPLTGPARGTTSTAVLAFTPFALTAAGPIEPPLTALALATAGPIEPPLARPALTTTRPIEPPLARSTLATAGSVGTPLTRPALSAPGALVSVLTRPALAAARTAVPPLALTFEPPLARSALGTTRPAETPLAPICRLAPATARTLEPAFPALTARAPGRTALPTVIRPAVTGFGTPIVGTLERTAWFAVIALTARIPVLPTTAGVWRAPTGPAALAIAGAARAATGTAPTAGRGVPPAIAPSLAAVAAAAVVFRAHHVRHCS</sequence>
<comment type="caution">
    <text evidence="2">The sequence shown here is derived from an EMBL/GenBank/DDBJ whole genome shotgun (WGS) entry which is preliminary data.</text>
</comment>
<dbReference type="AlphaFoldDB" id="A0A846ZE05"/>
<keyword evidence="3" id="KW-1185">Reference proteome</keyword>
<dbReference type="Proteomes" id="UP000579250">
    <property type="component" value="Unassembled WGS sequence"/>
</dbReference>
<proteinExistence type="predicted"/>
<name>A0A846ZE05_9ACTN</name>
<protein>
    <submittedName>
        <fullName evidence="2">Uncharacterized protein</fullName>
    </submittedName>
</protein>
<evidence type="ECO:0000313" key="3">
    <source>
        <dbReference type="Proteomes" id="UP000579250"/>
    </source>
</evidence>